<sequence length="355" mass="41046">MAESVSTAQHARKDPYPVGSILYLNVVSDTQTPQNGTKRKVRVKRQIQPCTLSCGLVVEILDDTDHAEAENESKPNREAFLKLYDWRFAQGFREDNCVGPWSREIEHKYLTGLVSGKVQKFIYWLNDDESSGESSEGSQDDWEAEEEEAYLYNNLIAIYEAEVAIYARLSKYQGDAIPSLLGQVTLNIPSENFTLDKQQQHFYHVKGILLEYLPAFTLSDMIEKAPRTSWQEIVDKAVQTIHILNDNDVLNHDVRPENFIVVPVGQERYRVFMIDFGQSRLRGKNESDAEWGRGKWNTDEEGAIGLTMRMRLGKVGFELKYEPMRRYLEWTNRSYGVAYLGCQRYCQSRSYIRNH</sequence>
<evidence type="ECO:0008006" key="3">
    <source>
        <dbReference type="Google" id="ProtNLM"/>
    </source>
</evidence>
<name>A0A8H4TUU7_9HYPO</name>
<dbReference type="AlphaFoldDB" id="A0A8H4TUU7"/>
<dbReference type="InterPro" id="IPR052396">
    <property type="entry name" value="Meiotic_Drive_Suppr_Kinase"/>
</dbReference>
<proteinExistence type="predicted"/>
<gene>
    <name evidence="1" type="ORF">FSARC_7608</name>
</gene>
<keyword evidence="2" id="KW-1185">Reference proteome</keyword>
<dbReference type="EMBL" id="JABEXW010000409">
    <property type="protein sequence ID" value="KAF4964466.1"/>
    <property type="molecule type" value="Genomic_DNA"/>
</dbReference>
<evidence type="ECO:0000313" key="1">
    <source>
        <dbReference type="EMBL" id="KAF4964466.1"/>
    </source>
</evidence>
<organism evidence="1 2">
    <name type="scientific">Fusarium sarcochroum</name>
    <dbReference type="NCBI Taxonomy" id="1208366"/>
    <lineage>
        <taxon>Eukaryota</taxon>
        <taxon>Fungi</taxon>
        <taxon>Dikarya</taxon>
        <taxon>Ascomycota</taxon>
        <taxon>Pezizomycotina</taxon>
        <taxon>Sordariomycetes</taxon>
        <taxon>Hypocreomycetidae</taxon>
        <taxon>Hypocreales</taxon>
        <taxon>Nectriaceae</taxon>
        <taxon>Fusarium</taxon>
        <taxon>Fusarium lateritium species complex</taxon>
    </lineage>
</organism>
<comment type="caution">
    <text evidence="1">The sequence shown here is derived from an EMBL/GenBank/DDBJ whole genome shotgun (WGS) entry which is preliminary data.</text>
</comment>
<accession>A0A8H4TUU7</accession>
<evidence type="ECO:0000313" key="2">
    <source>
        <dbReference type="Proteomes" id="UP000622797"/>
    </source>
</evidence>
<dbReference type="PANTHER" id="PTHR37171:SF1">
    <property type="entry name" value="SERINE_THREONINE-PROTEIN KINASE YRZF-RELATED"/>
    <property type="match status" value="1"/>
</dbReference>
<dbReference type="PANTHER" id="PTHR37171">
    <property type="entry name" value="SERINE/THREONINE-PROTEIN KINASE YRZF-RELATED"/>
    <property type="match status" value="1"/>
</dbReference>
<reference evidence="1" key="1">
    <citation type="journal article" date="2020" name="BMC Genomics">
        <title>Correction to: Identification and distribution of gene clusters required for synthesis of sphingolipid metabolism inhibitors in diverse species of the filamentous fungus Fusarium.</title>
        <authorList>
            <person name="Kim H.S."/>
            <person name="Lohmar J.M."/>
            <person name="Busman M."/>
            <person name="Brown D.W."/>
            <person name="Naumann T.A."/>
            <person name="Divon H.H."/>
            <person name="Lysoe E."/>
            <person name="Uhlig S."/>
            <person name="Proctor R.H."/>
        </authorList>
    </citation>
    <scope>NUCLEOTIDE SEQUENCE</scope>
    <source>
        <strain evidence="1">NRRL 20472</strain>
    </source>
</reference>
<dbReference type="InterPro" id="IPR011009">
    <property type="entry name" value="Kinase-like_dom_sf"/>
</dbReference>
<dbReference type="SUPFAM" id="SSF56112">
    <property type="entry name" value="Protein kinase-like (PK-like)"/>
    <property type="match status" value="1"/>
</dbReference>
<dbReference type="OrthoDB" id="5134445at2759"/>
<dbReference type="Gene3D" id="1.10.510.10">
    <property type="entry name" value="Transferase(Phosphotransferase) domain 1"/>
    <property type="match status" value="1"/>
</dbReference>
<protein>
    <recommendedName>
        <fullName evidence="3">Protein kinase domain-containing protein</fullName>
    </recommendedName>
</protein>
<dbReference type="Proteomes" id="UP000622797">
    <property type="component" value="Unassembled WGS sequence"/>
</dbReference>
<reference evidence="1" key="2">
    <citation type="submission" date="2020-05" db="EMBL/GenBank/DDBJ databases">
        <authorList>
            <person name="Kim H.-S."/>
            <person name="Proctor R.H."/>
            <person name="Brown D.W."/>
        </authorList>
    </citation>
    <scope>NUCLEOTIDE SEQUENCE</scope>
    <source>
        <strain evidence="1">NRRL 20472</strain>
    </source>
</reference>